<evidence type="ECO:0000256" key="4">
    <source>
        <dbReference type="ARBA" id="ARBA00023136"/>
    </source>
</evidence>
<comment type="caution">
    <text evidence="7">The sequence shown here is derived from an EMBL/GenBank/DDBJ whole genome shotgun (WGS) entry which is preliminary data.</text>
</comment>
<evidence type="ECO:0008006" key="9">
    <source>
        <dbReference type="Google" id="ProtNLM"/>
    </source>
</evidence>
<keyword evidence="8" id="KW-1185">Reference proteome</keyword>
<name>A0AAW0RFS2_9HYPO</name>
<dbReference type="PANTHER" id="PTHR23502">
    <property type="entry name" value="MAJOR FACILITATOR SUPERFAMILY"/>
    <property type="match status" value="1"/>
</dbReference>
<dbReference type="SUPFAM" id="SSF103473">
    <property type="entry name" value="MFS general substrate transporter"/>
    <property type="match status" value="1"/>
</dbReference>
<keyword evidence="3 6" id="KW-1133">Transmembrane helix</keyword>
<evidence type="ECO:0000256" key="5">
    <source>
        <dbReference type="SAM" id="MobiDB-lite"/>
    </source>
</evidence>
<sequence>MSLDAGTAEAATTTTTTTTDMDESQIPGTVLLVDLEHTAATRHASDSRDIILVPTPSRDPNDPLNWSVGRKRLHLICLMVFVLFNGMALSVVYSVLVPLSSALGVTVGDLNAGTGYMFLLLGWSLLFWQPFALQYGKRFTYLASMLGIV</sequence>
<dbReference type="Proteomes" id="UP001397290">
    <property type="component" value="Unassembled WGS sequence"/>
</dbReference>
<evidence type="ECO:0000256" key="2">
    <source>
        <dbReference type="ARBA" id="ARBA00022692"/>
    </source>
</evidence>
<evidence type="ECO:0000313" key="7">
    <source>
        <dbReference type="EMBL" id="KAK8140868.1"/>
    </source>
</evidence>
<feature type="compositionally biased region" description="Low complexity" evidence="5">
    <location>
        <begin position="7"/>
        <end position="19"/>
    </location>
</feature>
<feature type="region of interest" description="Disordered" evidence="5">
    <location>
        <begin position="1"/>
        <end position="22"/>
    </location>
</feature>
<comment type="subcellular location">
    <subcellularLocation>
        <location evidence="1">Membrane</location>
        <topology evidence="1">Multi-pass membrane protein</topology>
    </subcellularLocation>
</comment>
<gene>
    <name evidence="7" type="ORF">G3M48_001571</name>
</gene>
<dbReference type="EMBL" id="JAAHCF010001452">
    <property type="protein sequence ID" value="KAK8140868.1"/>
    <property type="molecule type" value="Genomic_DNA"/>
</dbReference>
<evidence type="ECO:0000256" key="1">
    <source>
        <dbReference type="ARBA" id="ARBA00004141"/>
    </source>
</evidence>
<dbReference type="GO" id="GO:0022857">
    <property type="term" value="F:transmembrane transporter activity"/>
    <property type="evidence" value="ECO:0007669"/>
    <property type="project" value="TreeGrafter"/>
</dbReference>
<protein>
    <recommendedName>
        <fullName evidence="9">Major facilitator superfamily (MFS) profile domain-containing protein</fullName>
    </recommendedName>
</protein>
<accession>A0AAW0RFS2</accession>
<evidence type="ECO:0000313" key="8">
    <source>
        <dbReference type="Proteomes" id="UP001397290"/>
    </source>
</evidence>
<evidence type="ECO:0000256" key="3">
    <source>
        <dbReference type="ARBA" id="ARBA00022989"/>
    </source>
</evidence>
<keyword evidence="2 6" id="KW-0812">Transmembrane</keyword>
<feature type="transmembrane region" description="Helical" evidence="6">
    <location>
        <begin position="116"/>
        <end position="136"/>
    </location>
</feature>
<evidence type="ECO:0000256" key="6">
    <source>
        <dbReference type="SAM" id="Phobius"/>
    </source>
</evidence>
<organism evidence="7 8">
    <name type="scientific">Beauveria asiatica</name>
    <dbReference type="NCBI Taxonomy" id="1069075"/>
    <lineage>
        <taxon>Eukaryota</taxon>
        <taxon>Fungi</taxon>
        <taxon>Dikarya</taxon>
        <taxon>Ascomycota</taxon>
        <taxon>Pezizomycotina</taxon>
        <taxon>Sordariomycetes</taxon>
        <taxon>Hypocreomycetidae</taxon>
        <taxon>Hypocreales</taxon>
        <taxon>Cordycipitaceae</taxon>
        <taxon>Beauveria</taxon>
    </lineage>
</organism>
<dbReference type="PANTHER" id="PTHR23502:SF30">
    <property type="entry name" value="TRANSPORTER, PUTATIVE (AFU_ORTHOLOGUE AFUA_8G04702)-RELATED"/>
    <property type="match status" value="1"/>
</dbReference>
<feature type="transmembrane region" description="Helical" evidence="6">
    <location>
        <begin position="73"/>
        <end position="96"/>
    </location>
</feature>
<proteinExistence type="predicted"/>
<feature type="non-terminal residue" evidence="7">
    <location>
        <position position="149"/>
    </location>
</feature>
<keyword evidence="4 6" id="KW-0472">Membrane</keyword>
<dbReference type="InterPro" id="IPR036259">
    <property type="entry name" value="MFS_trans_sf"/>
</dbReference>
<reference evidence="7 8" key="1">
    <citation type="submission" date="2020-02" db="EMBL/GenBank/DDBJ databases">
        <title>Comparative genomics of the hypocrealean fungal genus Beauvera.</title>
        <authorList>
            <person name="Showalter D.N."/>
            <person name="Bushley K.E."/>
            <person name="Rehner S.A."/>
        </authorList>
    </citation>
    <scope>NUCLEOTIDE SEQUENCE [LARGE SCALE GENOMIC DNA]</scope>
    <source>
        <strain evidence="7 8">ARSEF4384</strain>
    </source>
</reference>
<dbReference type="GO" id="GO:0005886">
    <property type="term" value="C:plasma membrane"/>
    <property type="evidence" value="ECO:0007669"/>
    <property type="project" value="TreeGrafter"/>
</dbReference>
<dbReference type="AlphaFoldDB" id="A0AAW0RFS2"/>